<proteinExistence type="inferred from homology"/>
<dbReference type="InterPro" id="IPR003722">
    <property type="entry name" value="Cbl_synth_CobH/CbiC"/>
</dbReference>
<evidence type="ECO:0000256" key="1">
    <source>
        <dbReference type="ARBA" id="ARBA00004953"/>
    </source>
</evidence>
<sequence>MSCKWNQRKVRDMDFFVEFSPITIQPQEIELKSFEMIEEEIGNHSFSEEQFPIVKRVIHTTADFELGRSLRFHPEAVKAGIFAIRQGKKIVTDVEMVKAGIHQSRITHFGGQIICHIRDEDIVKEAKEQNITRSILAMQKATSQIEGGIFAIGNAPTALLELIRLVKLGKAKPDLIIGVPVGFVSAKEAKEELQKLDVPYITNQGRKGGSPVAAAIVNALSLMAQQVNRDENE</sequence>
<organism evidence="6 7">
    <name type="scientific">Tepidibacillus fermentans</name>
    <dbReference type="NCBI Taxonomy" id="1281767"/>
    <lineage>
        <taxon>Bacteria</taxon>
        <taxon>Bacillati</taxon>
        <taxon>Bacillota</taxon>
        <taxon>Bacilli</taxon>
        <taxon>Bacillales</taxon>
        <taxon>Bacillaceae</taxon>
        <taxon>Tepidibacillus</taxon>
    </lineage>
</organism>
<evidence type="ECO:0000256" key="3">
    <source>
        <dbReference type="ARBA" id="ARBA00022573"/>
    </source>
</evidence>
<reference evidence="6 7" key="1">
    <citation type="submission" date="2019-03" db="EMBL/GenBank/DDBJ databases">
        <title>Genomic Encyclopedia of Type Strains, Phase IV (KMG-IV): sequencing the most valuable type-strain genomes for metagenomic binning, comparative biology and taxonomic classification.</title>
        <authorList>
            <person name="Goeker M."/>
        </authorList>
    </citation>
    <scope>NUCLEOTIDE SEQUENCE [LARGE SCALE GENOMIC DNA]</scope>
    <source>
        <strain evidence="6 7">DSM 23802</strain>
    </source>
</reference>
<evidence type="ECO:0000259" key="5">
    <source>
        <dbReference type="Pfam" id="PF02570"/>
    </source>
</evidence>
<comment type="caution">
    <text evidence="6">The sequence shown here is derived from an EMBL/GenBank/DDBJ whole genome shotgun (WGS) entry which is preliminary data.</text>
</comment>
<feature type="domain" description="Cobalamin biosynthesis precorrin-8X methylmutase CobH/CbiC" evidence="5">
    <location>
        <begin position="28"/>
        <end position="221"/>
    </location>
</feature>
<dbReference type="Proteomes" id="UP000295788">
    <property type="component" value="Unassembled WGS sequence"/>
</dbReference>
<dbReference type="AlphaFoldDB" id="A0A4R3KAA8"/>
<keyword evidence="3" id="KW-0169">Cobalamin biosynthesis</keyword>
<keyword evidence="4" id="KW-0413">Isomerase</keyword>
<comment type="pathway">
    <text evidence="1">Cofactor biosynthesis; adenosylcobalamin biosynthesis.</text>
</comment>
<evidence type="ECO:0000313" key="7">
    <source>
        <dbReference type="Proteomes" id="UP000295788"/>
    </source>
</evidence>
<evidence type="ECO:0000313" key="6">
    <source>
        <dbReference type="EMBL" id="TCS79918.1"/>
    </source>
</evidence>
<evidence type="ECO:0000256" key="4">
    <source>
        <dbReference type="ARBA" id="ARBA00023235"/>
    </source>
</evidence>
<name>A0A4R3KAA8_9BACI</name>
<accession>A0A4R3KAA8</accession>
<evidence type="ECO:0000256" key="2">
    <source>
        <dbReference type="ARBA" id="ARBA00009774"/>
    </source>
</evidence>
<dbReference type="PANTHER" id="PTHR43588">
    <property type="entry name" value="COBALT-PRECORRIN-8 METHYLMUTASE"/>
    <property type="match status" value="1"/>
</dbReference>
<dbReference type="SUPFAM" id="SSF63965">
    <property type="entry name" value="Precorrin-8X methylmutase CbiC/CobH"/>
    <property type="match status" value="1"/>
</dbReference>
<dbReference type="GO" id="GO:0009236">
    <property type="term" value="P:cobalamin biosynthetic process"/>
    <property type="evidence" value="ECO:0007669"/>
    <property type="project" value="UniProtKB-UniPathway"/>
</dbReference>
<dbReference type="PANTHER" id="PTHR43588:SF1">
    <property type="entry name" value="COBALT-PRECORRIN-8 METHYLMUTASE"/>
    <property type="match status" value="1"/>
</dbReference>
<dbReference type="Pfam" id="PF02570">
    <property type="entry name" value="CbiC"/>
    <property type="match status" value="1"/>
</dbReference>
<gene>
    <name evidence="6" type="ORF">EDD72_11939</name>
</gene>
<protein>
    <submittedName>
        <fullName evidence="6">Precorrin-8X methylmutase</fullName>
    </submittedName>
</protein>
<keyword evidence="7" id="KW-1185">Reference proteome</keyword>
<dbReference type="EMBL" id="SMAB01000019">
    <property type="protein sequence ID" value="TCS79918.1"/>
    <property type="molecule type" value="Genomic_DNA"/>
</dbReference>
<dbReference type="UniPathway" id="UPA00148"/>
<comment type="similarity">
    <text evidence="2">Belongs to the CobH/CbiC family.</text>
</comment>
<dbReference type="GO" id="GO:0016993">
    <property type="term" value="F:precorrin-8X methylmutase activity"/>
    <property type="evidence" value="ECO:0007669"/>
    <property type="project" value="InterPro"/>
</dbReference>
<dbReference type="Gene3D" id="3.40.50.10230">
    <property type="entry name" value="Cobalamin biosynthesis CobH/CbiC, precorrin-8X methylmutase"/>
    <property type="match status" value="1"/>
</dbReference>
<dbReference type="InterPro" id="IPR036588">
    <property type="entry name" value="CobH/CbiC_sf"/>
</dbReference>